<dbReference type="GO" id="GO:0031380">
    <property type="term" value="C:nuclear RNA-directed RNA polymerase complex"/>
    <property type="evidence" value="ECO:0007669"/>
    <property type="project" value="TreeGrafter"/>
</dbReference>
<evidence type="ECO:0000313" key="5">
    <source>
        <dbReference type="EMBL" id="CAI4220129.1"/>
    </source>
</evidence>
<gene>
    <name evidence="5" type="ORF">PPNO1_LOCUS9672</name>
</gene>
<dbReference type="InterPro" id="IPR007855">
    <property type="entry name" value="RDRP"/>
</dbReference>
<sequence length="1143" mass="130073">MEVYCQGLPPGLSQASFRSSLQGYMNALGITDWSCQEPGNKDFGFIIFLNVKDGLKFLRQHGATRPQRPRLFIVKKPVYASKGKNAPDKFMLSHLQHHSNQKPTAVDRPLETATPVLPLRGIDCGHSTQHRSVDALVFVRQCYLECDFDATAKFGTRGLILQYDGGFRVDIPYAIIWEMARDPQDSAITLILSEVPRFFAPGRRLADLMDRLDLSAYGWHNTSRAPKLIRAGSLQGCPEHVNYVAHCLVYRLRFWNGYHELTQVLATLRRPDLKQPPPVAFREMPAIPGETDFPSTFRDFTRRTDELQGSGAVPFVILFQTQALLLFQQIPYPSPKLYPQRLSARGIIEQLRVNEVRHRNHMGLFAGLEKARTARQSWVLKAIVTPTRILLQGPDLETNNRILRKFPDHTDYFLRVQFSEEDEEDLFFNPNVSNDMILKRFEDVFRNGIQIAGRVYGFLGFSHSSLRSHSAWFSAAFVDKEGNLQSSITIIRDLGNFSKIRIPARCAARIGQAFSETPYSIHLADHGITQSYMPDVKSPDGVRVFSDGVGTISLEAARAIWDVLPSQANRATCFQIRWAGAKGMLSLDTRLTGRQFRIRKESMEKFEGTDSADLEICDMSSKPMRFFLNQQIIKILEDLHVDESWFLRLQKQELDSLKRITETTEGTAAFLHAHDVGSEADLPKFLKRLHKRKIDYRTDPFLRSLVESVVLRELRLLKHKARIPVRKGVTLFGVMDETGYLEPDEVYVTFDQTSQGNIPNPIENTLKDGVVLVTRSPALHPGDIQVALQKTPPKGHPLRALRNCIIFSQKGDRDLPSKLSGGDLDGDIYNIIWDPEVTEVKRLHLIIADKKNEGTMDSDCLKLAELHSSAVDFSKTGAAVDVSLMPNYKARFRPDFLSPAPLTQVYDRGQIEFLDPSDDRADEEDGPPNHTYYRSEKILGKLYRNVDEKKIWSSIHKPIPYDGPSVWDQMLGVVRKELGELRLEREIQWQREAQMAHDLQEGGAIFHKTSKPSQRQRDCAIKLRVRIGEITAWLVDQLRSGPRVQPDAVAAPADKTAVRMRAIELCLACLHISREREADDDAKHMRRGRRGPAEYLQSFRVIAAATLLRELDRYRFDLQETERRQQQETAEATSAPPPRGRRR</sequence>
<accession>A0A9P1HAW4</accession>
<dbReference type="InterPro" id="IPR057503">
    <property type="entry name" value="PH_RdRP"/>
</dbReference>
<keyword evidence="6" id="KW-1185">Reference proteome</keyword>
<dbReference type="PANTHER" id="PTHR23079">
    <property type="entry name" value="RNA-DEPENDENT RNA POLYMERASE"/>
    <property type="match status" value="1"/>
</dbReference>
<keyword evidence="1" id="KW-0548">Nucleotidyltransferase</keyword>
<feature type="region of interest" description="Disordered" evidence="2">
    <location>
        <begin position="1119"/>
        <end position="1143"/>
    </location>
</feature>
<dbReference type="Pfam" id="PF05183">
    <property type="entry name" value="RdRP"/>
    <property type="match status" value="2"/>
</dbReference>
<keyword evidence="1" id="KW-0696">RNA-directed RNA polymerase</keyword>
<feature type="domain" description="RdRP-like PH" evidence="4">
    <location>
        <begin position="119"/>
        <end position="268"/>
    </location>
</feature>
<dbReference type="EC" id="2.7.7.48" evidence="1"/>
<evidence type="ECO:0000313" key="6">
    <source>
        <dbReference type="Proteomes" id="UP000838763"/>
    </source>
</evidence>
<dbReference type="GO" id="GO:0030422">
    <property type="term" value="P:siRNA processing"/>
    <property type="evidence" value="ECO:0007669"/>
    <property type="project" value="TreeGrafter"/>
</dbReference>
<proteinExistence type="inferred from homology"/>
<dbReference type="GO" id="GO:0003723">
    <property type="term" value="F:RNA binding"/>
    <property type="evidence" value="ECO:0007669"/>
    <property type="project" value="UniProtKB-KW"/>
</dbReference>
<evidence type="ECO:0000256" key="1">
    <source>
        <dbReference type="RuleBase" id="RU363098"/>
    </source>
</evidence>
<reference evidence="5" key="1">
    <citation type="submission" date="2022-11" db="EMBL/GenBank/DDBJ databases">
        <authorList>
            <person name="Scott C."/>
            <person name="Bruce N."/>
        </authorList>
    </citation>
    <scope>NUCLEOTIDE SEQUENCE</scope>
</reference>
<evidence type="ECO:0000259" key="3">
    <source>
        <dbReference type="Pfam" id="PF05183"/>
    </source>
</evidence>
<dbReference type="AlphaFoldDB" id="A0A9P1HAW4"/>
<comment type="similarity">
    <text evidence="1">Belongs to the RdRP family.</text>
</comment>
<dbReference type="GO" id="GO:0003968">
    <property type="term" value="F:RNA-directed RNA polymerase activity"/>
    <property type="evidence" value="ECO:0007669"/>
    <property type="project" value="UniProtKB-KW"/>
</dbReference>
<protein>
    <recommendedName>
        <fullName evidence="1">RNA-dependent RNA polymerase</fullName>
        <ecNumber evidence="1">2.7.7.48</ecNumber>
    </recommendedName>
</protein>
<organism evidence="5 6">
    <name type="scientific">Parascedosporium putredinis</name>
    <dbReference type="NCBI Taxonomy" id="1442378"/>
    <lineage>
        <taxon>Eukaryota</taxon>
        <taxon>Fungi</taxon>
        <taxon>Dikarya</taxon>
        <taxon>Ascomycota</taxon>
        <taxon>Pezizomycotina</taxon>
        <taxon>Sordariomycetes</taxon>
        <taxon>Hypocreomycetidae</taxon>
        <taxon>Microascales</taxon>
        <taxon>Microascaceae</taxon>
        <taxon>Parascedosporium</taxon>
    </lineage>
</organism>
<comment type="caution">
    <text evidence="5">The sequence shown here is derived from an EMBL/GenBank/DDBJ whole genome shotgun (WGS) entry which is preliminary data.</text>
</comment>
<evidence type="ECO:0000259" key="4">
    <source>
        <dbReference type="Pfam" id="PF25358"/>
    </source>
</evidence>
<evidence type="ECO:0000256" key="2">
    <source>
        <dbReference type="SAM" id="MobiDB-lite"/>
    </source>
</evidence>
<dbReference type="Pfam" id="PF25358">
    <property type="entry name" value="PH_fung_RdRP"/>
    <property type="match status" value="1"/>
</dbReference>
<dbReference type="Proteomes" id="UP000838763">
    <property type="component" value="Unassembled WGS sequence"/>
</dbReference>
<comment type="catalytic activity">
    <reaction evidence="1">
        <text>RNA(n) + a ribonucleoside 5'-triphosphate = RNA(n+1) + diphosphate</text>
        <dbReference type="Rhea" id="RHEA:21248"/>
        <dbReference type="Rhea" id="RHEA-COMP:14527"/>
        <dbReference type="Rhea" id="RHEA-COMP:17342"/>
        <dbReference type="ChEBI" id="CHEBI:33019"/>
        <dbReference type="ChEBI" id="CHEBI:61557"/>
        <dbReference type="ChEBI" id="CHEBI:140395"/>
        <dbReference type="EC" id="2.7.7.48"/>
    </reaction>
</comment>
<keyword evidence="1" id="KW-0808">Transferase</keyword>
<dbReference type="InterPro" id="IPR057596">
    <property type="entry name" value="RDRP_core"/>
</dbReference>
<feature type="domain" description="RDRP core" evidence="3">
    <location>
        <begin position="384"/>
        <end position="838"/>
    </location>
</feature>
<dbReference type="EMBL" id="CALLCH030000021">
    <property type="protein sequence ID" value="CAI4220129.1"/>
    <property type="molecule type" value="Genomic_DNA"/>
</dbReference>
<dbReference type="PANTHER" id="PTHR23079:SF17">
    <property type="entry name" value="RNA-DEPENDENT RNA POLYMERASE"/>
    <property type="match status" value="1"/>
</dbReference>
<dbReference type="OrthoDB" id="6513042at2759"/>
<keyword evidence="1" id="KW-0694">RNA-binding</keyword>
<feature type="domain" description="RDRP core" evidence="3">
    <location>
        <begin position="842"/>
        <end position="946"/>
    </location>
</feature>
<name>A0A9P1HAW4_9PEZI</name>